<dbReference type="Proteomes" id="UP001168877">
    <property type="component" value="Unassembled WGS sequence"/>
</dbReference>
<dbReference type="GO" id="GO:0004674">
    <property type="term" value="F:protein serine/threonine kinase activity"/>
    <property type="evidence" value="ECO:0007669"/>
    <property type="project" value="UniProtKB-KW"/>
</dbReference>
<dbReference type="SMART" id="SM00220">
    <property type="entry name" value="S_TKc"/>
    <property type="match status" value="1"/>
</dbReference>
<evidence type="ECO:0000256" key="8">
    <source>
        <dbReference type="ARBA" id="ARBA00022741"/>
    </source>
</evidence>
<protein>
    <recommendedName>
        <fullName evidence="2">non-specific serine/threonine protein kinase</fullName>
        <ecNumber evidence="2">2.7.11.1</ecNumber>
    </recommendedName>
</protein>
<keyword evidence="10" id="KW-0067">ATP-binding</keyword>
<keyword evidence="8" id="KW-0547">Nucleotide-binding</keyword>
<comment type="catalytic activity">
    <reaction evidence="16">
        <text>L-threonyl-[protein] + ATP = O-phospho-L-threonyl-[protein] + ADP + H(+)</text>
        <dbReference type="Rhea" id="RHEA:46608"/>
        <dbReference type="Rhea" id="RHEA-COMP:11060"/>
        <dbReference type="Rhea" id="RHEA-COMP:11605"/>
        <dbReference type="ChEBI" id="CHEBI:15378"/>
        <dbReference type="ChEBI" id="CHEBI:30013"/>
        <dbReference type="ChEBI" id="CHEBI:30616"/>
        <dbReference type="ChEBI" id="CHEBI:61977"/>
        <dbReference type="ChEBI" id="CHEBI:456216"/>
        <dbReference type="EC" id="2.7.11.1"/>
    </reaction>
</comment>
<keyword evidence="9" id="KW-0418">Kinase</keyword>
<feature type="domain" description="Protein kinase" evidence="20">
    <location>
        <begin position="264"/>
        <end position="570"/>
    </location>
</feature>
<evidence type="ECO:0000256" key="5">
    <source>
        <dbReference type="ARBA" id="ARBA00022692"/>
    </source>
</evidence>
<keyword evidence="11 18" id="KW-1133">Transmembrane helix</keyword>
<evidence type="ECO:0000256" key="6">
    <source>
        <dbReference type="ARBA" id="ARBA00022729"/>
    </source>
</evidence>
<feature type="transmembrane region" description="Helical" evidence="18">
    <location>
        <begin position="280"/>
        <end position="302"/>
    </location>
</feature>
<keyword evidence="12 18" id="KW-0472">Membrane</keyword>
<dbReference type="Pfam" id="PF01657">
    <property type="entry name" value="Stress-antifung"/>
    <property type="match status" value="4"/>
</dbReference>
<dbReference type="InterPro" id="IPR001245">
    <property type="entry name" value="Ser-Thr/Tyr_kinase_cat_dom"/>
</dbReference>
<dbReference type="AlphaFoldDB" id="A0AA39RRJ8"/>
<dbReference type="GO" id="GO:0006950">
    <property type="term" value="P:response to stress"/>
    <property type="evidence" value="ECO:0007669"/>
    <property type="project" value="UniProtKB-ARBA"/>
</dbReference>
<dbReference type="PROSITE" id="PS50011">
    <property type="entry name" value="PROTEIN_KINASE_DOM"/>
    <property type="match status" value="2"/>
</dbReference>
<dbReference type="FunFam" id="1.10.510.10:FF:000129">
    <property type="entry name" value="cysteine-rich receptor-like protein kinase 10"/>
    <property type="match status" value="1"/>
</dbReference>
<feature type="domain" description="Gnk2-homologous" evidence="21">
    <location>
        <begin position="601"/>
        <end position="704"/>
    </location>
</feature>
<evidence type="ECO:0000256" key="17">
    <source>
        <dbReference type="ARBA" id="ARBA00048679"/>
    </source>
</evidence>
<evidence type="ECO:0000256" key="18">
    <source>
        <dbReference type="SAM" id="Phobius"/>
    </source>
</evidence>
<dbReference type="FunFam" id="1.10.510.10:FF:001697">
    <property type="entry name" value="Uncharacterized protein"/>
    <property type="match status" value="1"/>
</dbReference>
<feature type="chain" id="PRO_5041299469" description="non-specific serine/threonine protein kinase" evidence="19">
    <location>
        <begin position="32"/>
        <end position="1203"/>
    </location>
</feature>
<dbReference type="EMBL" id="JAUESC010000385">
    <property type="protein sequence ID" value="KAK0578375.1"/>
    <property type="molecule type" value="Genomic_DNA"/>
</dbReference>
<dbReference type="CDD" id="cd23509">
    <property type="entry name" value="Gnk2-like"/>
    <property type="match status" value="4"/>
</dbReference>
<evidence type="ECO:0000256" key="3">
    <source>
        <dbReference type="ARBA" id="ARBA00022527"/>
    </source>
</evidence>
<evidence type="ECO:0000259" key="21">
    <source>
        <dbReference type="PROSITE" id="PS51473"/>
    </source>
</evidence>
<dbReference type="PROSITE" id="PS51473">
    <property type="entry name" value="GNK2"/>
    <property type="match status" value="4"/>
</dbReference>
<dbReference type="InterPro" id="IPR011009">
    <property type="entry name" value="Kinase-like_dom_sf"/>
</dbReference>
<keyword evidence="7" id="KW-0677">Repeat</keyword>
<dbReference type="Gene3D" id="3.30.430.20">
    <property type="entry name" value="Gnk2 domain, C-X8-C-X2-C motif"/>
    <property type="match status" value="4"/>
</dbReference>
<feature type="domain" description="Protein kinase" evidence="20">
    <location>
        <begin position="926"/>
        <end position="1172"/>
    </location>
</feature>
<keyword evidence="14" id="KW-0675">Receptor</keyword>
<evidence type="ECO:0000259" key="20">
    <source>
        <dbReference type="PROSITE" id="PS50011"/>
    </source>
</evidence>
<evidence type="ECO:0000256" key="19">
    <source>
        <dbReference type="SAM" id="SignalP"/>
    </source>
</evidence>
<comment type="catalytic activity">
    <reaction evidence="17">
        <text>L-seryl-[protein] + ATP = O-phospho-L-seryl-[protein] + ADP + H(+)</text>
        <dbReference type="Rhea" id="RHEA:17989"/>
        <dbReference type="Rhea" id="RHEA-COMP:9863"/>
        <dbReference type="Rhea" id="RHEA-COMP:11604"/>
        <dbReference type="ChEBI" id="CHEBI:15378"/>
        <dbReference type="ChEBI" id="CHEBI:29999"/>
        <dbReference type="ChEBI" id="CHEBI:30616"/>
        <dbReference type="ChEBI" id="CHEBI:83421"/>
        <dbReference type="ChEBI" id="CHEBI:456216"/>
        <dbReference type="EC" id="2.7.11.1"/>
    </reaction>
</comment>
<dbReference type="PANTHER" id="PTHR27002:SF814">
    <property type="entry name" value="CYSTEINE-RICH RECEPTOR-LIKE PROTEIN KINASE 10"/>
    <property type="match status" value="1"/>
</dbReference>
<dbReference type="InterPro" id="IPR038408">
    <property type="entry name" value="GNK2_sf"/>
</dbReference>
<sequence>MDIKISSASTTIRCLCLFSFIFFFMSQRSSAADDQLHRIGWNCGRTPNNTASTTFTFNLGRLFSRKLYDEGDNSIYYQTTDGDDPDKVYGLYLCRGDVTKLTCQNCINSAIDNLIKECKGTKTAIIWFEECLVRYNNRSFASTMELQPSVILSNPDNLNVTDPVTMKNALNQSFTQLIANANSNPLKFATNIVYISSSVTLYTLGQCIPDLSTEVCRVCLESAAQLLEYEKLGSRYLYPSCNTRFELYQFFRNSSADEPITPAQAPTSKTGSSADGKNKVWIPVVVTVSAVIAVVLFGGFAWRMCRRHRKNEEEKADSQEIQLLRLRDSRIGNDTLQGENQVESQDLPLFPLELTLEATQNFSDQNKLGEDSTRSIQLDWKTRLSIINGIARGILYLHEDSRLKIIHRDLKASNVLLDQEMNPKISDFGMARIFGGNQIEANTNRVVGTYGYMAPEYAMEGLFSIKSDVFSFGVLLLEIISGRKNSGFYHSEHGLSLLNYTWKLWCEEQAIELIDPVLVQSCIQVDLLKYIHIGLLCVQEDPADRPTMSSVVVMLASDNMKLPQPTEPAFSVGRNAKSSQSSSDVKVVSVNEIFLADGLNRIGYSCNRTFNNNTASGTYSVNLGRLFTQKLYDDGSKSIYNKTTDGEDPNKVYGLYLCRGDVTKQTCQSCINSAVDYPVGECQNTKSAITWFDECMVRYSDKPFSITFESVPALKMSNEHNFTASDPVEFRKALNQSFSHLIADAITSELKYATDIVNISSSVTLYTMGQCIPDLSKEDCRDCLNSAAQLLEYKKNGSRYLYPSCSARFELDQFWNSPVAAQEPLSPVEAPPPPVSKKKIWIPITISLVAVVVVVLLGSLIWRIRRRYKRHKEEESNSQEVQLLHLREGRIGNNNSYDTLQGEKQMESQEFPLFPLDLTLEATQHFSDENKLGEGGFGPVYKGILGDGREIAVKRLSKTSGQGLREFKNEVTVIARLQHKNLVRLLGCCLEGNELLLIYDYMPNKSLDLFLFDSTRSVQLDWKTRLSIINGIARGLFGNQNEANTNRVVGTYGYMAPEYAMEGLFSVKSDVFSFGVLLLEIISGRKNSGFYHSEHGLSLLNYTWKLWCEEQAIELIDPVLVQSCVQVDLLKYIHIGLLCVQEDPADRPTMSSVVVMLASDNMKLPQPTEPAFSVGRNAKSSQSSSDVKVVSVNEVTLSNVFPR</sequence>
<dbReference type="GO" id="GO:0005524">
    <property type="term" value="F:ATP binding"/>
    <property type="evidence" value="ECO:0007669"/>
    <property type="project" value="UniProtKB-KW"/>
</dbReference>
<evidence type="ECO:0000256" key="12">
    <source>
        <dbReference type="ARBA" id="ARBA00023136"/>
    </source>
</evidence>
<name>A0AA39RRJ8_ACESA</name>
<dbReference type="Pfam" id="PF07714">
    <property type="entry name" value="PK_Tyr_Ser-Thr"/>
    <property type="match status" value="2"/>
</dbReference>
<comment type="caution">
    <text evidence="22">The sequence shown here is derived from an EMBL/GenBank/DDBJ whole genome shotgun (WGS) entry which is preliminary data.</text>
</comment>
<evidence type="ECO:0000256" key="10">
    <source>
        <dbReference type="ARBA" id="ARBA00022840"/>
    </source>
</evidence>
<dbReference type="SUPFAM" id="SSF56112">
    <property type="entry name" value="Protein kinase-like (PK-like)"/>
    <property type="match status" value="2"/>
</dbReference>
<gene>
    <name evidence="22" type="ORF">LWI29_009464</name>
</gene>
<keyword evidence="6 19" id="KW-0732">Signal</keyword>
<evidence type="ECO:0000256" key="4">
    <source>
        <dbReference type="ARBA" id="ARBA00022679"/>
    </source>
</evidence>
<dbReference type="InterPro" id="IPR000719">
    <property type="entry name" value="Prot_kinase_dom"/>
</dbReference>
<evidence type="ECO:0000256" key="7">
    <source>
        <dbReference type="ARBA" id="ARBA00022737"/>
    </source>
</evidence>
<dbReference type="InterPro" id="IPR021820">
    <property type="entry name" value="S-locus_recpt_kinase_C"/>
</dbReference>
<evidence type="ECO:0000256" key="9">
    <source>
        <dbReference type="ARBA" id="ARBA00022777"/>
    </source>
</evidence>
<dbReference type="InterPro" id="IPR008271">
    <property type="entry name" value="Ser/Thr_kinase_AS"/>
</dbReference>
<organism evidence="22 23">
    <name type="scientific">Acer saccharum</name>
    <name type="common">Sugar maple</name>
    <dbReference type="NCBI Taxonomy" id="4024"/>
    <lineage>
        <taxon>Eukaryota</taxon>
        <taxon>Viridiplantae</taxon>
        <taxon>Streptophyta</taxon>
        <taxon>Embryophyta</taxon>
        <taxon>Tracheophyta</taxon>
        <taxon>Spermatophyta</taxon>
        <taxon>Magnoliopsida</taxon>
        <taxon>eudicotyledons</taxon>
        <taxon>Gunneridae</taxon>
        <taxon>Pentapetalae</taxon>
        <taxon>rosids</taxon>
        <taxon>malvids</taxon>
        <taxon>Sapindales</taxon>
        <taxon>Sapindaceae</taxon>
        <taxon>Hippocastanoideae</taxon>
        <taxon>Acereae</taxon>
        <taxon>Acer</taxon>
    </lineage>
</organism>
<feature type="transmembrane region" description="Helical" evidence="18">
    <location>
        <begin position="840"/>
        <end position="862"/>
    </location>
</feature>
<dbReference type="InterPro" id="IPR002902">
    <property type="entry name" value="GNK2"/>
</dbReference>
<evidence type="ECO:0000256" key="2">
    <source>
        <dbReference type="ARBA" id="ARBA00012513"/>
    </source>
</evidence>
<evidence type="ECO:0000313" key="23">
    <source>
        <dbReference type="Proteomes" id="UP001168877"/>
    </source>
</evidence>
<evidence type="ECO:0000256" key="13">
    <source>
        <dbReference type="ARBA" id="ARBA00023157"/>
    </source>
</evidence>
<feature type="domain" description="Gnk2-homologous" evidence="21">
    <location>
        <begin position="710"/>
        <end position="814"/>
    </location>
</feature>
<dbReference type="Gene3D" id="1.10.510.10">
    <property type="entry name" value="Transferase(Phosphotransferase) domain 1"/>
    <property type="match status" value="2"/>
</dbReference>
<dbReference type="Gene3D" id="3.30.200.20">
    <property type="entry name" value="Phosphorylase Kinase, domain 1"/>
    <property type="match status" value="1"/>
</dbReference>
<accession>A0AA39RRJ8</accession>
<feature type="domain" description="Gnk2-homologous" evidence="21">
    <location>
        <begin position="37"/>
        <end position="140"/>
    </location>
</feature>
<evidence type="ECO:0000256" key="1">
    <source>
        <dbReference type="ARBA" id="ARBA00004167"/>
    </source>
</evidence>
<keyword evidence="3" id="KW-0723">Serine/threonine-protein kinase</keyword>
<evidence type="ECO:0000256" key="15">
    <source>
        <dbReference type="ARBA" id="ARBA00023180"/>
    </source>
</evidence>
<keyword evidence="4" id="KW-0808">Transferase</keyword>
<reference evidence="22" key="2">
    <citation type="submission" date="2023-06" db="EMBL/GenBank/DDBJ databases">
        <authorList>
            <person name="Swenson N.G."/>
            <person name="Wegrzyn J.L."/>
            <person name="Mcevoy S.L."/>
        </authorList>
    </citation>
    <scope>NUCLEOTIDE SEQUENCE</scope>
    <source>
        <strain evidence="22">NS2018</strain>
        <tissue evidence="22">Leaf</tissue>
    </source>
</reference>
<evidence type="ECO:0000256" key="16">
    <source>
        <dbReference type="ARBA" id="ARBA00047899"/>
    </source>
</evidence>
<reference evidence="22" key="1">
    <citation type="journal article" date="2022" name="Plant J.">
        <title>Strategies of tolerance reflected in two North American maple genomes.</title>
        <authorList>
            <person name="McEvoy S.L."/>
            <person name="Sezen U.U."/>
            <person name="Trouern-Trend A."/>
            <person name="McMahon S.M."/>
            <person name="Schaberg P.G."/>
            <person name="Yang J."/>
            <person name="Wegrzyn J.L."/>
            <person name="Swenson N.G."/>
        </authorList>
    </citation>
    <scope>NUCLEOTIDE SEQUENCE</scope>
    <source>
        <strain evidence="22">NS2018</strain>
    </source>
</reference>
<feature type="domain" description="Gnk2-homologous" evidence="21">
    <location>
        <begin position="148"/>
        <end position="250"/>
    </location>
</feature>
<evidence type="ECO:0000256" key="14">
    <source>
        <dbReference type="ARBA" id="ARBA00023170"/>
    </source>
</evidence>
<dbReference type="PANTHER" id="PTHR27002">
    <property type="entry name" value="RECEPTOR-LIKE SERINE/THREONINE-PROTEIN KINASE SD1-8"/>
    <property type="match status" value="1"/>
</dbReference>
<keyword evidence="23" id="KW-1185">Reference proteome</keyword>
<keyword evidence="15" id="KW-0325">Glycoprotein</keyword>
<evidence type="ECO:0000256" key="11">
    <source>
        <dbReference type="ARBA" id="ARBA00022989"/>
    </source>
</evidence>
<dbReference type="FunFam" id="3.30.200.20:FF:000195">
    <property type="entry name" value="G-type lectin S-receptor-like serine/threonine-protein kinase"/>
    <property type="match status" value="1"/>
</dbReference>
<proteinExistence type="predicted"/>
<keyword evidence="5 18" id="KW-0812">Transmembrane</keyword>
<dbReference type="Pfam" id="PF11883">
    <property type="entry name" value="DUF3403"/>
    <property type="match status" value="1"/>
</dbReference>
<dbReference type="EC" id="2.7.11.1" evidence="2"/>
<keyword evidence="13" id="KW-1015">Disulfide bond</keyword>
<evidence type="ECO:0000313" key="22">
    <source>
        <dbReference type="EMBL" id="KAK0578375.1"/>
    </source>
</evidence>
<comment type="subcellular location">
    <subcellularLocation>
        <location evidence="1">Membrane</location>
        <topology evidence="1">Single-pass membrane protein</topology>
    </subcellularLocation>
</comment>
<dbReference type="GO" id="GO:0005886">
    <property type="term" value="C:plasma membrane"/>
    <property type="evidence" value="ECO:0007669"/>
    <property type="project" value="TreeGrafter"/>
</dbReference>
<feature type="signal peptide" evidence="19">
    <location>
        <begin position="1"/>
        <end position="31"/>
    </location>
</feature>
<dbReference type="PROSITE" id="PS00108">
    <property type="entry name" value="PROTEIN_KINASE_ST"/>
    <property type="match status" value="1"/>
</dbReference>